<feature type="region of interest" description="Disordered" evidence="1">
    <location>
        <begin position="987"/>
        <end position="1034"/>
    </location>
</feature>
<feature type="compositionally biased region" description="Basic and acidic residues" evidence="1">
    <location>
        <begin position="1062"/>
        <end position="1071"/>
    </location>
</feature>
<dbReference type="SUPFAM" id="SSF56112">
    <property type="entry name" value="Protein kinase-like (PK-like)"/>
    <property type="match status" value="1"/>
</dbReference>
<feature type="compositionally biased region" description="Basic residues" evidence="1">
    <location>
        <begin position="1081"/>
        <end position="1093"/>
    </location>
</feature>
<evidence type="ECO:0000259" key="2">
    <source>
        <dbReference type="Pfam" id="PF17667"/>
    </source>
</evidence>
<dbReference type="AlphaFoldDB" id="A0A4Q9MEY3"/>
<feature type="domain" description="Fungal-type protein kinase" evidence="2">
    <location>
        <begin position="408"/>
        <end position="499"/>
    </location>
</feature>
<proteinExistence type="predicted"/>
<feature type="compositionally biased region" description="Low complexity" evidence="1">
    <location>
        <begin position="567"/>
        <end position="576"/>
    </location>
</feature>
<dbReference type="PANTHER" id="PTHR38248">
    <property type="entry name" value="FUNK1 6"/>
    <property type="match status" value="1"/>
</dbReference>
<dbReference type="InterPro" id="IPR011009">
    <property type="entry name" value="Kinase-like_dom_sf"/>
</dbReference>
<dbReference type="OrthoDB" id="2751552at2759"/>
<evidence type="ECO:0000313" key="3">
    <source>
        <dbReference type="EMBL" id="TBU24426.1"/>
    </source>
</evidence>
<dbReference type="PROSITE" id="PS00109">
    <property type="entry name" value="PROTEIN_KINASE_TYR"/>
    <property type="match status" value="1"/>
</dbReference>
<dbReference type="GO" id="GO:0004672">
    <property type="term" value="F:protein kinase activity"/>
    <property type="evidence" value="ECO:0007669"/>
    <property type="project" value="InterPro"/>
</dbReference>
<feature type="region of interest" description="Disordered" evidence="1">
    <location>
        <begin position="43"/>
        <end position="73"/>
    </location>
</feature>
<dbReference type="Gene3D" id="1.10.510.10">
    <property type="entry name" value="Transferase(Phosphotransferase) domain 1"/>
    <property type="match status" value="1"/>
</dbReference>
<dbReference type="PANTHER" id="PTHR38248:SF2">
    <property type="entry name" value="FUNK1 11"/>
    <property type="match status" value="1"/>
</dbReference>
<protein>
    <recommendedName>
        <fullName evidence="2">Fungal-type protein kinase domain-containing protein</fullName>
    </recommendedName>
</protein>
<feature type="compositionally biased region" description="Acidic residues" evidence="1">
    <location>
        <begin position="307"/>
        <end position="371"/>
    </location>
</feature>
<accession>A0A4Q9MEY3</accession>
<reference evidence="3" key="1">
    <citation type="submission" date="2019-01" db="EMBL/GenBank/DDBJ databases">
        <title>Draft genome sequences of three monokaryotic isolates of the white-rot basidiomycete fungus Dichomitus squalens.</title>
        <authorList>
            <consortium name="DOE Joint Genome Institute"/>
            <person name="Lopez S.C."/>
            <person name="Andreopoulos B."/>
            <person name="Pangilinan J."/>
            <person name="Lipzen A."/>
            <person name="Riley R."/>
            <person name="Ahrendt S."/>
            <person name="Ng V."/>
            <person name="Barry K."/>
            <person name="Daum C."/>
            <person name="Grigoriev I.V."/>
            <person name="Hilden K.S."/>
            <person name="Makela M.R."/>
            <person name="de Vries R.P."/>
        </authorList>
    </citation>
    <scope>NUCLEOTIDE SEQUENCE [LARGE SCALE GENOMIC DNA]</scope>
    <source>
        <strain evidence="3">OM18370.1</strain>
    </source>
</reference>
<feature type="region of interest" description="Disordered" evidence="1">
    <location>
        <begin position="1051"/>
        <end position="1104"/>
    </location>
</feature>
<evidence type="ECO:0000256" key="1">
    <source>
        <dbReference type="SAM" id="MobiDB-lite"/>
    </source>
</evidence>
<name>A0A4Q9MEY3_9APHY</name>
<feature type="compositionally biased region" description="Polar residues" evidence="1">
    <location>
        <begin position="1009"/>
        <end position="1021"/>
    </location>
</feature>
<dbReference type="Proteomes" id="UP000292957">
    <property type="component" value="Unassembled WGS sequence"/>
</dbReference>
<dbReference type="InterPro" id="IPR040976">
    <property type="entry name" value="Pkinase_fungal"/>
</dbReference>
<feature type="domain" description="Fungal-type protein kinase" evidence="2">
    <location>
        <begin position="591"/>
        <end position="815"/>
    </location>
</feature>
<gene>
    <name evidence="3" type="ORF">BD311DRAFT_857779</name>
</gene>
<dbReference type="Pfam" id="PF17667">
    <property type="entry name" value="Pkinase_fungal"/>
    <property type="match status" value="2"/>
</dbReference>
<feature type="region of interest" description="Disordered" evidence="1">
    <location>
        <begin position="277"/>
        <end position="404"/>
    </location>
</feature>
<dbReference type="InterPro" id="IPR008266">
    <property type="entry name" value="Tyr_kinase_AS"/>
</dbReference>
<feature type="region of interest" description="Disordered" evidence="1">
    <location>
        <begin position="1"/>
        <end position="27"/>
    </location>
</feature>
<feature type="region of interest" description="Disordered" evidence="1">
    <location>
        <begin position="546"/>
        <end position="589"/>
    </location>
</feature>
<dbReference type="EMBL" id="ML143480">
    <property type="protein sequence ID" value="TBU24426.1"/>
    <property type="molecule type" value="Genomic_DNA"/>
</dbReference>
<organism evidence="3">
    <name type="scientific">Dichomitus squalens</name>
    <dbReference type="NCBI Taxonomy" id="114155"/>
    <lineage>
        <taxon>Eukaryota</taxon>
        <taxon>Fungi</taxon>
        <taxon>Dikarya</taxon>
        <taxon>Basidiomycota</taxon>
        <taxon>Agaricomycotina</taxon>
        <taxon>Agaricomycetes</taxon>
        <taxon>Polyporales</taxon>
        <taxon>Polyporaceae</taxon>
        <taxon>Dichomitus</taxon>
    </lineage>
</organism>
<sequence>MSDINHPAVSAHSADHPPSAPSGYSAPVADDAAVAGAAIAANDSTTSGLTTDNPAAGTSNGPDQGSPDATTTESLQTAQQTLNPRPSFIRHCPSATNRHAYTKKTGKKLAPLLIDESGMGPRFHLLSNELFSSRIPGAPPTEAERSKFKSPRLWKGMLEKEIYPQLGKVIQSVLKAAGCKNLRFLDTANHKANDGNSGRKETFNDAGIYLNTRLARDATTFTAKHRKRSKMSEKELETRLLGLRSWHWMDVPIEVKGNEKESAFYFRSKPRGVWPQGEMEAADVMEKTEGEAEDGDRDGAEVIGDGTDAEDEEDEEDVEEDGEVEDDEQGSEIEDDEDGSEMGSDYGEDDGEEYSEVDDDEDADGADEEEANEQHGVDEGEEQEDSQAKSTDVPQPETLKRHVPPFIKLSDKGEKALGQFVEYMLNVFKYQHRTFCYAVYVCFDMARLLFFDRSGAYVSEPFSWRKPTSLLHEFVWKLAQLAKAGLRESMGRDTTANVVNKRTRRKFLREARRAELPSHVREGLKKAADGNCPLYKLEIEYTPPSPEEWFPDEPLPDKPRPSPSATPAPASSTSSGSPPPGKSKADPPVRKFIVGRPHFSADALVGRCTKGFMAFDVTNRKKWVPCFVKDSWRPYVPGRTRPEHLVYERLQRKGVTPEDGIATLICGGDVGGSKAQYTRVQDDLPDENRPVRRLHYRVAIAEIGLSVSEFVTFGELSGIFADALRAHRIAWDRAGVLHRDISVGNIMIRVGLDGKRAGFLIDWDLSRLQCELGLGAVEPDRTGTWQFRSAMSLLYPRKPYRRSDDIESFIYAYTYLVLRYHPINVRDLREKIETLFEGCSMIGGVKVGGDAKRALLRSGQLDFVIEDSPDLQELLNTILAHCKTSYDSIDYIEMDRLYGPIDVVAQTQASTQRRALTKVAQRPGRHGFGVRSEFERLPTLGAGNRPHSPAQPQSATELFDMGPFLSNSNYLMTLLYEHAEETIDIDNKAPDQFTTRSHQDVLRMPDGPSTRNIGTLSTNGTGPSGHVSHDNRSASSHDGFGIFWGPDLTKASSSSSSSKKRPLAEDPKDVVADGDGSLAVRRSKRIKAIKGKAPRGQSRMAKRG</sequence>